<evidence type="ECO:0000313" key="12">
    <source>
        <dbReference type="Proteomes" id="UP001474120"/>
    </source>
</evidence>
<keyword evidence="7" id="KW-0460">Magnesium</keyword>
<organism evidence="11 12">
    <name type="scientific">Lutimonas vermicola</name>
    <dbReference type="NCBI Taxonomy" id="414288"/>
    <lineage>
        <taxon>Bacteria</taxon>
        <taxon>Pseudomonadati</taxon>
        <taxon>Bacteroidota</taxon>
        <taxon>Flavobacteriia</taxon>
        <taxon>Flavobacteriales</taxon>
        <taxon>Flavobacteriaceae</taxon>
        <taxon>Lutimonas</taxon>
    </lineage>
</organism>
<evidence type="ECO:0000256" key="4">
    <source>
        <dbReference type="ARBA" id="ARBA00022723"/>
    </source>
</evidence>
<comment type="cofactor">
    <cofactor evidence="1">
        <name>Mn(2+)</name>
        <dbReference type="ChEBI" id="CHEBI:29035"/>
    </cofactor>
</comment>
<comment type="caution">
    <text evidence="11">The sequence shown here is derived from an EMBL/GenBank/DDBJ whole genome shotgun (WGS) entry which is preliminary data.</text>
</comment>
<dbReference type="PANTHER" id="PTHR15822:SF4">
    <property type="entry name" value="TYROSYL-DNA PHOSPHODIESTERASE 2"/>
    <property type="match status" value="1"/>
</dbReference>
<feature type="transmembrane region" description="Helical" evidence="9">
    <location>
        <begin position="6"/>
        <end position="22"/>
    </location>
</feature>
<reference evidence="11 12" key="1">
    <citation type="submission" date="2024-04" db="EMBL/GenBank/DDBJ databases">
        <title>whole genome sequencing of Lutimonas vermicola strain IMCC1616.</title>
        <authorList>
            <person name="Bae S.S."/>
        </authorList>
    </citation>
    <scope>NUCLEOTIDE SEQUENCE [LARGE SCALE GENOMIC DNA]</scope>
    <source>
        <strain evidence="11 12">IMCC1616</strain>
    </source>
</reference>
<keyword evidence="9" id="KW-0812">Transmembrane</keyword>
<keyword evidence="8" id="KW-0234">DNA repair</keyword>
<evidence type="ECO:0000256" key="1">
    <source>
        <dbReference type="ARBA" id="ARBA00001936"/>
    </source>
</evidence>
<dbReference type="EMBL" id="JBCDNA010000001">
    <property type="protein sequence ID" value="MEL4454551.1"/>
    <property type="molecule type" value="Genomic_DNA"/>
</dbReference>
<dbReference type="PANTHER" id="PTHR15822">
    <property type="entry name" value="TRAF AND TNF RECEPTOR-ASSOCIATED PROTEIN"/>
    <property type="match status" value="1"/>
</dbReference>
<dbReference type="InterPro" id="IPR036691">
    <property type="entry name" value="Endo/exonu/phosph_ase_sf"/>
</dbReference>
<dbReference type="Gene3D" id="3.60.10.10">
    <property type="entry name" value="Endonuclease/exonuclease/phosphatase"/>
    <property type="match status" value="1"/>
</dbReference>
<dbReference type="RefSeq" id="WP_342158117.1">
    <property type="nucleotide sequence ID" value="NZ_JBCDNA010000001.1"/>
</dbReference>
<evidence type="ECO:0000256" key="8">
    <source>
        <dbReference type="ARBA" id="ARBA00023204"/>
    </source>
</evidence>
<evidence type="ECO:0000256" key="9">
    <source>
        <dbReference type="SAM" id="Phobius"/>
    </source>
</evidence>
<keyword evidence="12" id="KW-1185">Reference proteome</keyword>
<dbReference type="CDD" id="cd09084">
    <property type="entry name" value="EEP-2"/>
    <property type="match status" value="1"/>
</dbReference>
<evidence type="ECO:0000256" key="2">
    <source>
        <dbReference type="ARBA" id="ARBA00001946"/>
    </source>
</evidence>
<gene>
    <name evidence="11" type="ORF">AABB81_01490</name>
</gene>
<keyword evidence="11" id="KW-0255">Endonuclease</keyword>
<feature type="transmembrane region" description="Helical" evidence="9">
    <location>
        <begin position="27"/>
        <end position="46"/>
    </location>
</feature>
<sequence>MAVPLLLFANVAFIVYWLLSGIKKQFLLSFFCILLAIGLSIFPYKFNSKTVVSGGSFAVMTYNVRLFNKYKWIASEEVPAKISSFIKKENPDIIAFQEFKHDKEVDLNYPYVYEKLNGGKRANGLAILSKYRIVNQGSLDFENSNNNAIFIDIIRNNDTIRIYNVHLESFGIRPDSVDLNIDERKSKRLIYRLKKSFTKQQVQVEKFMEHRNNCPYKIIISGDFNNTAFSWAYLKLKNDLNDTYVEAGKGFGKTYSFNKYPLRIDFILADKKFLVNEHKNYQIELSDHEPVLARLSY</sequence>
<keyword evidence="6" id="KW-0378">Hydrolase</keyword>
<keyword evidence="4" id="KW-0479">Metal-binding</keyword>
<dbReference type="Proteomes" id="UP001474120">
    <property type="component" value="Unassembled WGS sequence"/>
</dbReference>
<evidence type="ECO:0000259" key="10">
    <source>
        <dbReference type="Pfam" id="PF03372"/>
    </source>
</evidence>
<proteinExistence type="predicted"/>
<dbReference type="InterPro" id="IPR051547">
    <property type="entry name" value="TDP2-like"/>
</dbReference>
<evidence type="ECO:0000313" key="11">
    <source>
        <dbReference type="EMBL" id="MEL4454551.1"/>
    </source>
</evidence>
<dbReference type="SUPFAM" id="SSF56219">
    <property type="entry name" value="DNase I-like"/>
    <property type="match status" value="1"/>
</dbReference>
<feature type="domain" description="Endonuclease/exonuclease/phosphatase" evidence="10">
    <location>
        <begin position="60"/>
        <end position="288"/>
    </location>
</feature>
<evidence type="ECO:0000256" key="7">
    <source>
        <dbReference type="ARBA" id="ARBA00022842"/>
    </source>
</evidence>
<dbReference type="InterPro" id="IPR005135">
    <property type="entry name" value="Endo/exonuclease/phosphatase"/>
</dbReference>
<evidence type="ECO:0000256" key="3">
    <source>
        <dbReference type="ARBA" id="ARBA00022722"/>
    </source>
</evidence>
<protein>
    <submittedName>
        <fullName evidence="11">Endonuclease/exonuclease/phosphatase family protein</fullName>
    </submittedName>
</protein>
<keyword evidence="3" id="KW-0540">Nuclease</keyword>
<evidence type="ECO:0000256" key="6">
    <source>
        <dbReference type="ARBA" id="ARBA00022801"/>
    </source>
</evidence>
<keyword evidence="5" id="KW-0227">DNA damage</keyword>
<comment type="cofactor">
    <cofactor evidence="2">
        <name>Mg(2+)</name>
        <dbReference type="ChEBI" id="CHEBI:18420"/>
    </cofactor>
</comment>
<name>A0ABU9KWI0_9FLAO</name>
<accession>A0ABU9KWI0</accession>
<keyword evidence="9" id="KW-1133">Transmembrane helix</keyword>
<evidence type="ECO:0000256" key="5">
    <source>
        <dbReference type="ARBA" id="ARBA00022763"/>
    </source>
</evidence>
<dbReference type="GO" id="GO:0004519">
    <property type="term" value="F:endonuclease activity"/>
    <property type="evidence" value="ECO:0007669"/>
    <property type="project" value="UniProtKB-KW"/>
</dbReference>
<dbReference type="Pfam" id="PF03372">
    <property type="entry name" value="Exo_endo_phos"/>
    <property type="match status" value="1"/>
</dbReference>
<keyword evidence="9" id="KW-0472">Membrane</keyword>